<protein>
    <submittedName>
        <fullName evidence="2">Cytoplasmic protein</fullName>
    </submittedName>
</protein>
<feature type="domain" description="DUF6434" evidence="1">
    <location>
        <begin position="71"/>
        <end position="126"/>
    </location>
</feature>
<accession>A0A5D4R935</accession>
<organism evidence="2 3">
    <name type="scientific">Rossellomorea marisflavi</name>
    <dbReference type="NCBI Taxonomy" id="189381"/>
    <lineage>
        <taxon>Bacteria</taxon>
        <taxon>Bacillati</taxon>
        <taxon>Bacillota</taxon>
        <taxon>Bacilli</taxon>
        <taxon>Bacillales</taxon>
        <taxon>Bacillaceae</taxon>
        <taxon>Rossellomorea</taxon>
    </lineage>
</organism>
<evidence type="ECO:0000313" key="2">
    <source>
        <dbReference type="EMBL" id="TYS46406.1"/>
    </source>
</evidence>
<proteinExistence type="predicted"/>
<sequence length="188" mass="21994">MRPELSKETPANQFREYYWLKSELQLFCRSIGMSAAGSKEEISTRIGHFLETGIKLKPARAARPKAVQPVTLSLDTIIPEGHRCSQHVRSFFQSVIPNFHFSTFIQNYFRANIGKTYRDAVQAWHEEEKRKKDPSYERDISSQFEYNRFIRDYFNDPHNTGHSRDNAIAAWNEVKSKPGSNRYSRSRD</sequence>
<dbReference type="Proteomes" id="UP000322997">
    <property type="component" value="Unassembled WGS sequence"/>
</dbReference>
<dbReference type="Pfam" id="PF20026">
    <property type="entry name" value="DUF6434"/>
    <property type="match status" value="1"/>
</dbReference>
<dbReference type="Pfam" id="PF18953">
    <property type="entry name" value="SAP_new25"/>
    <property type="match status" value="1"/>
</dbReference>
<dbReference type="AlphaFoldDB" id="A0A5D4R935"/>
<gene>
    <name evidence="2" type="ORF">FZC83_22735</name>
</gene>
<evidence type="ECO:0000313" key="3">
    <source>
        <dbReference type="Proteomes" id="UP000322997"/>
    </source>
</evidence>
<name>A0A5D4R935_9BACI</name>
<dbReference type="RefSeq" id="WP_079514751.1">
    <property type="nucleotide sequence ID" value="NZ_CP128801.1"/>
</dbReference>
<dbReference type="InterPro" id="IPR045492">
    <property type="entry name" value="DUF6434"/>
</dbReference>
<comment type="caution">
    <text evidence="2">The sequence shown here is derived from an EMBL/GenBank/DDBJ whole genome shotgun (WGS) entry which is preliminary data.</text>
</comment>
<reference evidence="2 3" key="1">
    <citation type="submission" date="2019-08" db="EMBL/GenBank/DDBJ databases">
        <title>Bacillus genomes from the desert of Cuatro Cienegas, Coahuila.</title>
        <authorList>
            <person name="Olmedo-Alvarez G."/>
        </authorList>
    </citation>
    <scope>NUCLEOTIDE SEQUENCE [LARGE SCALE GENOMIC DNA]</scope>
    <source>
        <strain evidence="2 3">CH108_3D</strain>
    </source>
</reference>
<dbReference type="EMBL" id="VTEQ01000014">
    <property type="protein sequence ID" value="TYS46406.1"/>
    <property type="molecule type" value="Genomic_DNA"/>
</dbReference>
<evidence type="ECO:0000259" key="1">
    <source>
        <dbReference type="Pfam" id="PF20026"/>
    </source>
</evidence>